<gene>
    <name evidence="9" type="ORF">F1189_06045</name>
</gene>
<evidence type="ECO:0000256" key="4">
    <source>
        <dbReference type="ARBA" id="ARBA00022741"/>
    </source>
</evidence>
<dbReference type="AlphaFoldDB" id="A0A5M6IY57"/>
<comment type="caution">
    <text evidence="9">The sequence shown here is derived from an EMBL/GenBank/DDBJ whole genome shotgun (WGS) entry which is preliminary data.</text>
</comment>
<proteinExistence type="inferred from homology"/>
<dbReference type="InterPro" id="IPR008995">
    <property type="entry name" value="Mo/tungstate-bd_C_term_dom"/>
</dbReference>
<dbReference type="PANTHER" id="PTHR43875:SF15">
    <property type="entry name" value="TREHALOSE IMPORT ATP-BINDING PROTEIN SUGC"/>
    <property type="match status" value="1"/>
</dbReference>
<dbReference type="SMART" id="SM00382">
    <property type="entry name" value="AAA"/>
    <property type="match status" value="1"/>
</dbReference>
<evidence type="ECO:0000256" key="7">
    <source>
        <dbReference type="ARBA" id="ARBA00023136"/>
    </source>
</evidence>
<dbReference type="EMBL" id="VWPK01000007">
    <property type="protein sequence ID" value="KAA5613252.1"/>
    <property type="molecule type" value="Genomic_DNA"/>
</dbReference>
<dbReference type="PROSITE" id="PS50893">
    <property type="entry name" value="ABC_TRANSPORTER_2"/>
    <property type="match status" value="1"/>
</dbReference>
<comment type="similarity">
    <text evidence="1">Belongs to the ABC transporter superfamily.</text>
</comment>
<keyword evidence="10" id="KW-1185">Reference proteome</keyword>
<dbReference type="InterPro" id="IPR027417">
    <property type="entry name" value="P-loop_NTPase"/>
</dbReference>
<evidence type="ECO:0000259" key="8">
    <source>
        <dbReference type="PROSITE" id="PS50893"/>
    </source>
</evidence>
<keyword evidence="6" id="KW-1278">Translocase</keyword>
<dbReference type="SUPFAM" id="SSF50331">
    <property type="entry name" value="MOP-like"/>
    <property type="match status" value="1"/>
</dbReference>
<dbReference type="GO" id="GO:0005524">
    <property type="term" value="F:ATP binding"/>
    <property type="evidence" value="ECO:0007669"/>
    <property type="project" value="UniProtKB-KW"/>
</dbReference>
<keyword evidence="3" id="KW-1003">Cell membrane</keyword>
<evidence type="ECO:0000256" key="5">
    <source>
        <dbReference type="ARBA" id="ARBA00022840"/>
    </source>
</evidence>
<dbReference type="InterPro" id="IPR003439">
    <property type="entry name" value="ABC_transporter-like_ATP-bd"/>
</dbReference>
<keyword evidence="7" id="KW-0472">Membrane</keyword>
<dbReference type="PROSITE" id="PS00211">
    <property type="entry name" value="ABC_TRANSPORTER_1"/>
    <property type="match status" value="1"/>
</dbReference>
<dbReference type="InterPro" id="IPR013611">
    <property type="entry name" value="Transp-assoc_OB_typ2"/>
</dbReference>
<dbReference type="Gene3D" id="2.40.50.140">
    <property type="entry name" value="Nucleic acid-binding proteins"/>
    <property type="match status" value="1"/>
</dbReference>
<evidence type="ECO:0000313" key="9">
    <source>
        <dbReference type="EMBL" id="KAA5613252.1"/>
    </source>
</evidence>
<dbReference type="RefSeq" id="WP_150039749.1">
    <property type="nucleotide sequence ID" value="NZ_OW485601.1"/>
</dbReference>
<dbReference type="Pfam" id="PF00005">
    <property type="entry name" value="ABC_tran"/>
    <property type="match status" value="1"/>
</dbReference>
<dbReference type="GO" id="GO:0055052">
    <property type="term" value="C:ATP-binding cassette (ABC) transporter complex, substrate-binding subunit-containing"/>
    <property type="evidence" value="ECO:0007669"/>
    <property type="project" value="TreeGrafter"/>
</dbReference>
<dbReference type="GO" id="GO:0140359">
    <property type="term" value="F:ABC-type transporter activity"/>
    <property type="evidence" value="ECO:0007669"/>
    <property type="project" value="UniProtKB-ARBA"/>
</dbReference>
<sequence>MITEPPISRAAPGGPAGASVRLHGVSRRFGAVTALDAASLHVAAGSFCVLLGPSGCGKTTCLRIVAGLEQASDGRVEIGGRDVTALPPAQRGVAMVFQSYALFPHLNVAENIVFGLKARSVPKPERARRLERAAAILGIGHLLSRRPGQLSGGQQQRVALGRAIVAEAPVCLMDEPLSNLDAQLRADMRREILALQRRLGITMLYVTHDQTEAMGMADQVVLLREGRIEQDAPPADIYAHPATAFAASFIGTPPMNLLPLVPAAGGMVVRGTDGPVLVPPHPAAAQAGIRPEALRLAGQGLPATVLHAEYLGADTVLACLAGDGVRLLARLPGRTVLPDGAGVRLAIDPADIHLFDAAGQRIAPVPHFA</sequence>
<evidence type="ECO:0000256" key="1">
    <source>
        <dbReference type="ARBA" id="ARBA00005417"/>
    </source>
</evidence>
<evidence type="ECO:0000256" key="6">
    <source>
        <dbReference type="ARBA" id="ARBA00022967"/>
    </source>
</evidence>
<dbReference type="GO" id="GO:0016887">
    <property type="term" value="F:ATP hydrolysis activity"/>
    <property type="evidence" value="ECO:0007669"/>
    <property type="project" value="InterPro"/>
</dbReference>
<keyword evidence="2" id="KW-0813">Transport</keyword>
<dbReference type="Gene3D" id="3.40.50.300">
    <property type="entry name" value="P-loop containing nucleotide triphosphate hydrolases"/>
    <property type="match status" value="1"/>
</dbReference>
<dbReference type="Gene3D" id="2.40.50.100">
    <property type="match status" value="1"/>
</dbReference>
<accession>A0A5M6IY57</accession>
<dbReference type="OrthoDB" id="394852at2"/>
<reference evidence="9 10" key="1">
    <citation type="submission" date="2019-09" db="EMBL/GenBank/DDBJ databases">
        <title>Genome sequence of Rhodovastum atsumiense, a diverse member of the Acetobacteraceae family of non-sulfur purple photosynthetic bacteria.</title>
        <authorList>
            <person name="Meyer T."/>
            <person name="Kyndt J."/>
        </authorList>
    </citation>
    <scope>NUCLEOTIDE SEQUENCE [LARGE SCALE GENOMIC DNA]</scope>
    <source>
        <strain evidence="9 10">DSM 21279</strain>
    </source>
</reference>
<dbReference type="InterPro" id="IPR003593">
    <property type="entry name" value="AAA+_ATPase"/>
</dbReference>
<dbReference type="InterPro" id="IPR017871">
    <property type="entry name" value="ABC_transporter-like_CS"/>
</dbReference>
<dbReference type="SUPFAM" id="SSF52540">
    <property type="entry name" value="P-loop containing nucleoside triphosphate hydrolases"/>
    <property type="match status" value="1"/>
</dbReference>
<keyword evidence="5 9" id="KW-0067">ATP-binding</keyword>
<dbReference type="InterPro" id="IPR047641">
    <property type="entry name" value="ABC_transpr_MalK/UgpC-like"/>
</dbReference>
<dbReference type="FunFam" id="3.40.50.300:FF:000042">
    <property type="entry name" value="Maltose/maltodextrin ABC transporter, ATP-binding protein"/>
    <property type="match status" value="1"/>
</dbReference>
<dbReference type="Pfam" id="PF08402">
    <property type="entry name" value="TOBE_2"/>
    <property type="match status" value="1"/>
</dbReference>
<dbReference type="Proteomes" id="UP000325255">
    <property type="component" value="Unassembled WGS sequence"/>
</dbReference>
<feature type="domain" description="ABC transporter" evidence="8">
    <location>
        <begin position="20"/>
        <end position="250"/>
    </location>
</feature>
<evidence type="ECO:0000256" key="3">
    <source>
        <dbReference type="ARBA" id="ARBA00022475"/>
    </source>
</evidence>
<dbReference type="PANTHER" id="PTHR43875">
    <property type="entry name" value="MALTODEXTRIN IMPORT ATP-BINDING PROTEIN MSMX"/>
    <property type="match status" value="1"/>
</dbReference>
<organism evidence="9 10">
    <name type="scientific">Rhodovastum atsumiense</name>
    <dbReference type="NCBI Taxonomy" id="504468"/>
    <lineage>
        <taxon>Bacteria</taxon>
        <taxon>Pseudomonadati</taxon>
        <taxon>Pseudomonadota</taxon>
        <taxon>Alphaproteobacteria</taxon>
        <taxon>Acetobacterales</taxon>
        <taxon>Acetobacteraceae</taxon>
        <taxon>Rhodovastum</taxon>
    </lineage>
</organism>
<evidence type="ECO:0000256" key="2">
    <source>
        <dbReference type="ARBA" id="ARBA00022448"/>
    </source>
</evidence>
<evidence type="ECO:0000313" key="10">
    <source>
        <dbReference type="Proteomes" id="UP000325255"/>
    </source>
</evidence>
<protein>
    <submittedName>
        <fullName evidence="9">ABC transporter ATP-binding protein</fullName>
    </submittedName>
</protein>
<name>A0A5M6IY57_9PROT</name>
<dbReference type="InterPro" id="IPR012340">
    <property type="entry name" value="NA-bd_OB-fold"/>
</dbReference>
<keyword evidence="4" id="KW-0547">Nucleotide-binding</keyword>